<evidence type="ECO:0000313" key="2">
    <source>
        <dbReference type="EMBL" id="KAK0629420.1"/>
    </source>
</evidence>
<dbReference type="Proteomes" id="UP001174934">
    <property type="component" value="Unassembled WGS sequence"/>
</dbReference>
<dbReference type="SUPFAM" id="SSF56176">
    <property type="entry name" value="FAD-binding/transporter-associated domain-like"/>
    <property type="match status" value="1"/>
</dbReference>
<evidence type="ECO:0000313" key="3">
    <source>
        <dbReference type="Proteomes" id="UP001174934"/>
    </source>
</evidence>
<feature type="region of interest" description="Disordered" evidence="1">
    <location>
        <begin position="26"/>
        <end position="66"/>
    </location>
</feature>
<comment type="caution">
    <text evidence="2">The sequence shown here is derived from an EMBL/GenBank/DDBJ whole genome shotgun (WGS) entry which is preliminary data.</text>
</comment>
<organism evidence="2 3">
    <name type="scientific">Bombardia bombarda</name>
    <dbReference type="NCBI Taxonomy" id="252184"/>
    <lineage>
        <taxon>Eukaryota</taxon>
        <taxon>Fungi</taxon>
        <taxon>Dikarya</taxon>
        <taxon>Ascomycota</taxon>
        <taxon>Pezizomycotina</taxon>
        <taxon>Sordariomycetes</taxon>
        <taxon>Sordariomycetidae</taxon>
        <taxon>Sordariales</taxon>
        <taxon>Lasiosphaeriaceae</taxon>
        <taxon>Bombardia</taxon>
    </lineage>
</organism>
<dbReference type="AlphaFoldDB" id="A0AA40C900"/>
<name>A0AA40C900_9PEZI</name>
<keyword evidence="3" id="KW-1185">Reference proteome</keyword>
<dbReference type="InterPro" id="IPR036318">
    <property type="entry name" value="FAD-bd_PCMH-like_sf"/>
</dbReference>
<proteinExistence type="predicted"/>
<sequence>MISPPRPSANKGFPLSKLLFDKLNRRTKPANDSPTKTAGWFSGRQLSPGARWGSNRHNTRSNKDSLSRTNFRWNPLFLKFPSVTPTDTAPHPTFIAIQHYHHGHLPSPIEALKQTLPISQFALPDSKEFSALNSATYQSALCSDIVPACIFQPKNSEEVSVFVKTITPFVLSGKATFAIVGAGRSGTVAIAAGEVWGDVYDKLGEQGLGCSGSRSSKGGIGGLALSGKRSGTSAPASRGQVQALVGELQKPDASPETHLIVSLGYTALFGPEPVGMNQMYYTQEVEKPAVLE</sequence>
<gene>
    <name evidence="2" type="ORF">B0T17DRAFT_505970</name>
</gene>
<dbReference type="GO" id="GO:0050660">
    <property type="term" value="F:flavin adenine dinucleotide binding"/>
    <property type="evidence" value="ECO:0007669"/>
    <property type="project" value="InterPro"/>
</dbReference>
<reference evidence="2" key="1">
    <citation type="submission" date="2023-06" db="EMBL/GenBank/DDBJ databases">
        <title>Genome-scale phylogeny and comparative genomics of the fungal order Sordariales.</title>
        <authorList>
            <consortium name="Lawrence Berkeley National Laboratory"/>
            <person name="Hensen N."/>
            <person name="Bonometti L."/>
            <person name="Westerberg I."/>
            <person name="Brannstrom I.O."/>
            <person name="Guillou S."/>
            <person name="Cros-Aarteil S."/>
            <person name="Calhoun S."/>
            <person name="Haridas S."/>
            <person name="Kuo A."/>
            <person name="Mondo S."/>
            <person name="Pangilinan J."/>
            <person name="Riley R."/>
            <person name="LaButti K."/>
            <person name="Andreopoulos B."/>
            <person name="Lipzen A."/>
            <person name="Chen C."/>
            <person name="Yanf M."/>
            <person name="Daum C."/>
            <person name="Ng V."/>
            <person name="Clum A."/>
            <person name="Steindorff A."/>
            <person name="Ohm R."/>
            <person name="Martin F."/>
            <person name="Silar P."/>
            <person name="Natvig D."/>
            <person name="Lalanne C."/>
            <person name="Gautier V."/>
            <person name="Ament-velasquez S.L."/>
            <person name="Kruys A."/>
            <person name="Hutchinson M.I."/>
            <person name="Powell A.J."/>
            <person name="Barry K."/>
            <person name="Miller A.N."/>
            <person name="Grigoriev I.V."/>
            <person name="Debuchy R."/>
            <person name="Gladieux P."/>
            <person name="Thoren M.H."/>
            <person name="Johannesson H."/>
        </authorList>
    </citation>
    <scope>NUCLEOTIDE SEQUENCE</scope>
    <source>
        <strain evidence="2">SMH3391-2</strain>
    </source>
</reference>
<evidence type="ECO:0000256" key="1">
    <source>
        <dbReference type="SAM" id="MobiDB-lite"/>
    </source>
</evidence>
<protein>
    <submittedName>
        <fullName evidence="2">Uncharacterized protein</fullName>
    </submittedName>
</protein>
<dbReference type="EMBL" id="JAULSR010000002">
    <property type="protein sequence ID" value="KAK0629420.1"/>
    <property type="molecule type" value="Genomic_DNA"/>
</dbReference>
<accession>A0AA40C900</accession>